<organism evidence="2 3">
    <name type="scientific">Aspergillus fijiensis CBS 313.89</name>
    <dbReference type="NCBI Taxonomy" id="1448319"/>
    <lineage>
        <taxon>Eukaryota</taxon>
        <taxon>Fungi</taxon>
        <taxon>Dikarya</taxon>
        <taxon>Ascomycota</taxon>
        <taxon>Pezizomycotina</taxon>
        <taxon>Eurotiomycetes</taxon>
        <taxon>Eurotiomycetidae</taxon>
        <taxon>Eurotiales</taxon>
        <taxon>Aspergillaceae</taxon>
        <taxon>Aspergillus</taxon>
    </lineage>
</organism>
<protein>
    <submittedName>
        <fullName evidence="2">Uncharacterized protein</fullName>
    </submittedName>
</protein>
<keyword evidence="1" id="KW-1133">Transmembrane helix</keyword>
<dbReference type="Proteomes" id="UP000249789">
    <property type="component" value="Unassembled WGS sequence"/>
</dbReference>
<evidence type="ECO:0000313" key="2">
    <source>
        <dbReference type="EMBL" id="RAK76555.1"/>
    </source>
</evidence>
<evidence type="ECO:0000313" key="3">
    <source>
        <dbReference type="Proteomes" id="UP000249789"/>
    </source>
</evidence>
<feature type="transmembrane region" description="Helical" evidence="1">
    <location>
        <begin position="25"/>
        <end position="45"/>
    </location>
</feature>
<keyword evidence="1" id="KW-0472">Membrane</keyword>
<dbReference type="AlphaFoldDB" id="A0A8G1RRF8"/>
<reference evidence="2 3" key="1">
    <citation type="submission" date="2018-02" db="EMBL/GenBank/DDBJ databases">
        <title>The genomes of Aspergillus section Nigri reveals drivers in fungal speciation.</title>
        <authorList>
            <consortium name="DOE Joint Genome Institute"/>
            <person name="Vesth T.C."/>
            <person name="Nybo J."/>
            <person name="Theobald S."/>
            <person name="Brandl J."/>
            <person name="Frisvad J.C."/>
            <person name="Nielsen K.F."/>
            <person name="Lyhne E.K."/>
            <person name="Kogle M.E."/>
            <person name="Kuo A."/>
            <person name="Riley R."/>
            <person name="Clum A."/>
            <person name="Nolan M."/>
            <person name="Lipzen A."/>
            <person name="Salamov A."/>
            <person name="Henrissat B."/>
            <person name="Wiebenga A."/>
            <person name="De vries R.P."/>
            <person name="Grigoriev I.V."/>
            <person name="Mortensen U.H."/>
            <person name="Andersen M.R."/>
            <person name="Baker S.E."/>
        </authorList>
    </citation>
    <scope>NUCLEOTIDE SEQUENCE [LARGE SCALE GENOMIC DNA]</scope>
    <source>
        <strain evidence="2 3">CBS 313.89</strain>
    </source>
</reference>
<gene>
    <name evidence="2" type="ORF">BO72DRAFT_131144</name>
</gene>
<name>A0A8G1RRF8_9EURO</name>
<evidence type="ECO:0000256" key="1">
    <source>
        <dbReference type="SAM" id="Phobius"/>
    </source>
</evidence>
<dbReference type="GeneID" id="63856426"/>
<accession>A0A8G1RRF8</accession>
<dbReference type="RefSeq" id="XP_040800565.1">
    <property type="nucleotide sequence ID" value="XM_040939093.1"/>
</dbReference>
<proteinExistence type="predicted"/>
<sequence>MDRARAYLEQATFHARDQGRCEVSICRLPCLFCFAFLFFFFLFLFHQDGVLGSRTLDASLPLPLEVAGRPR</sequence>
<keyword evidence="3" id="KW-1185">Reference proteome</keyword>
<keyword evidence="1" id="KW-0812">Transmembrane</keyword>
<dbReference type="VEuPathDB" id="FungiDB:BO72DRAFT_131144"/>
<dbReference type="EMBL" id="KZ824648">
    <property type="protein sequence ID" value="RAK76555.1"/>
    <property type="molecule type" value="Genomic_DNA"/>
</dbReference>